<comment type="caution">
    <text evidence="1">The sequence shown here is derived from an EMBL/GenBank/DDBJ whole genome shotgun (WGS) entry which is preliminary data.</text>
</comment>
<evidence type="ECO:0000313" key="1">
    <source>
        <dbReference type="EMBL" id="KAJ8640264.1"/>
    </source>
</evidence>
<dbReference type="EMBL" id="CM056813">
    <property type="protein sequence ID" value="KAJ8640264.1"/>
    <property type="molecule type" value="Genomic_DNA"/>
</dbReference>
<proteinExistence type="predicted"/>
<reference evidence="1 2" key="1">
    <citation type="journal article" date="2022" name="Hortic Res">
        <title>A haplotype resolved chromosomal level avocado genome allows analysis of novel avocado genes.</title>
        <authorList>
            <person name="Nath O."/>
            <person name="Fletcher S.J."/>
            <person name="Hayward A."/>
            <person name="Shaw L.M."/>
            <person name="Masouleh A.K."/>
            <person name="Furtado A."/>
            <person name="Henry R.J."/>
            <person name="Mitter N."/>
        </authorList>
    </citation>
    <scope>NUCLEOTIDE SEQUENCE [LARGE SCALE GENOMIC DNA]</scope>
    <source>
        <strain evidence="2">cv. Hass</strain>
    </source>
</reference>
<gene>
    <name evidence="1" type="ORF">MRB53_016958</name>
</gene>
<protein>
    <submittedName>
        <fullName evidence="1">Uncharacterized protein</fullName>
    </submittedName>
</protein>
<sequence length="101" mass="10676">MQQININGHEDVPANSDEALLKVVTDQLVSVAIDASGSSSVFIGNCGTELDHGVTAICYGETSDGTKYWLVKNSWGTDGVKSDTSGCKAMLVLQKVFVVLP</sequence>
<name>A0ACC2M3U0_PERAE</name>
<dbReference type="Proteomes" id="UP001234297">
    <property type="component" value="Chromosome 5"/>
</dbReference>
<organism evidence="1 2">
    <name type="scientific">Persea americana</name>
    <name type="common">Avocado</name>
    <dbReference type="NCBI Taxonomy" id="3435"/>
    <lineage>
        <taxon>Eukaryota</taxon>
        <taxon>Viridiplantae</taxon>
        <taxon>Streptophyta</taxon>
        <taxon>Embryophyta</taxon>
        <taxon>Tracheophyta</taxon>
        <taxon>Spermatophyta</taxon>
        <taxon>Magnoliopsida</taxon>
        <taxon>Magnoliidae</taxon>
        <taxon>Laurales</taxon>
        <taxon>Lauraceae</taxon>
        <taxon>Persea</taxon>
    </lineage>
</organism>
<evidence type="ECO:0000313" key="2">
    <source>
        <dbReference type="Proteomes" id="UP001234297"/>
    </source>
</evidence>
<keyword evidence="2" id="KW-1185">Reference proteome</keyword>
<accession>A0ACC2M3U0</accession>